<accession>A0A8K0GQP5</accession>
<dbReference type="PANTHER" id="PTHR48449:SF1">
    <property type="entry name" value="DUF1985 DOMAIN-CONTAINING PROTEIN"/>
    <property type="match status" value="1"/>
</dbReference>
<dbReference type="PANTHER" id="PTHR48449">
    <property type="entry name" value="DUF1985 DOMAIN-CONTAINING PROTEIN"/>
    <property type="match status" value="1"/>
</dbReference>
<keyword evidence="2" id="KW-1185">Reference proteome</keyword>
<dbReference type="AlphaFoldDB" id="A0A8K0GQP5"/>
<dbReference type="Proteomes" id="UP000796880">
    <property type="component" value="Unassembled WGS sequence"/>
</dbReference>
<sequence length="258" mass="29991">MIGNPGTPIRRHCAAIAPPSPSPSLHRSLCRRGCRTTFVVYNKLMQLDDKDDMVRFPLIYFLICSLIGKESQVSIDIQYLSMVEDLDYFSKYAWGSVSYNATISSMHRAMTLHNEELNESATYSFSEFLLAFQEYNRPDTYDNMAMGEDSEIRDREMTVVHDDNEVQFITPLKVVHHKPHVKKRADRLKSPLVVTTETRDTLKSTLSHPMDFDPKRAHPKDISKKFFEYLFLIRIKLLTMAYVKSIRNSFRIYFKVDG</sequence>
<evidence type="ECO:0008006" key="3">
    <source>
        <dbReference type="Google" id="ProtNLM"/>
    </source>
</evidence>
<dbReference type="EMBL" id="VOIH02000011">
    <property type="protein sequence ID" value="KAF3433318.1"/>
    <property type="molecule type" value="Genomic_DNA"/>
</dbReference>
<proteinExistence type="predicted"/>
<reference evidence="1" key="1">
    <citation type="submission" date="2020-03" db="EMBL/GenBank/DDBJ databases">
        <title>A high-quality chromosome-level genome assembly of a woody plant with both climbing and erect habits, Rhamnella rubrinervis.</title>
        <authorList>
            <person name="Lu Z."/>
            <person name="Yang Y."/>
            <person name="Zhu X."/>
            <person name="Sun Y."/>
        </authorList>
    </citation>
    <scope>NUCLEOTIDE SEQUENCE</scope>
    <source>
        <strain evidence="1">BYM</strain>
        <tissue evidence="1">Leaf</tissue>
    </source>
</reference>
<dbReference type="OrthoDB" id="1930729at2759"/>
<gene>
    <name evidence="1" type="ORF">FNV43_RR24420</name>
</gene>
<protein>
    <recommendedName>
        <fullName evidence="3">DUF1985 domain-containing protein</fullName>
    </recommendedName>
</protein>
<name>A0A8K0GQP5_9ROSA</name>
<organism evidence="1 2">
    <name type="scientific">Rhamnella rubrinervis</name>
    <dbReference type="NCBI Taxonomy" id="2594499"/>
    <lineage>
        <taxon>Eukaryota</taxon>
        <taxon>Viridiplantae</taxon>
        <taxon>Streptophyta</taxon>
        <taxon>Embryophyta</taxon>
        <taxon>Tracheophyta</taxon>
        <taxon>Spermatophyta</taxon>
        <taxon>Magnoliopsida</taxon>
        <taxon>eudicotyledons</taxon>
        <taxon>Gunneridae</taxon>
        <taxon>Pentapetalae</taxon>
        <taxon>rosids</taxon>
        <taxon>fabids</taxon>
        <taxon>Rosales</taxon>
        <taxon>Rhamnaceae</taxon>
        <taxon>rhamnoid group</taxon>
        <taxon>Rhamneae</taxon>
        <taxon>Rhamnella</taxon>
    </lineage>
</organism>
<comment type="caution">
    <text evidence="1">The sequence shown here is derived from an EMBL/GenBank/DDBJ whole genome shotgun (WGS) entry which is preliminary data.</text>
</comment>
<evidence type="ECO:0000313" key="1">
    <source>
        <dbReference type="EMBL" id="KAF3433318.1"/>
    </source>
</evidence>
<evidence type="ECO:0000313" key="2">
    <source>
        <dbReference type="Proteomes" id="UP000796880"/>
    </source>
</evidence>